<dbReference type="RefSeq" id="WP_137622093.1">
    <property type="nucleotide sequence ID" value="NZ_NXMA01000005.1"/>
</dbReference>
<dbReference type="Proteomes" id="UP000310353">
    <property type="component" value="Unassembled WGS sequence"/>
</dbReference>
<organism evidence="1 2">
    <name type="scientific">Campylobacter aviculae</name>
    <dbReference type="NCBI Taxonomy" id="2510190"/>
    <lineage>
        <taxon>Bacteria</taxon>
        <taxon>Pseudomonadati</taxon>
        <taxon>Campylobacterota</taxon>
        <taxon>Epsilonproteobacteria</taxon>
        <taxon>Campylobacterales</taxon>
        <taxon>Campylobacteraceae</taxon>
        <taxon>Campylobacter</taxon>
    </lineage>
</organism>
<protein>
    <submittedName>
        <fullName evidence="1">Uncharacterized protein</fullName>
    </submittedName>
</protein>
<comment type="caution">
    <text evidence="1">The sequence shown here is derived from an EMBL/GenBank/DDBJ whole genome shotgun (WGS) entry which is preliminary data.</text>
</comment>
<dbReference type="OrthoDB" id="5361031at2"/>
<sequence>MKTKFIFKGVIKCPNCDLLFAPDSKFIQGNENAEEGKECILNGECPACDYKLKIGFKCEKITRELTKIYLMRC</sequence>
<dbReference type="EMBL" id="NXMA01000005">
    <property type="protein sequence ID" value="TKX32420.1"/>
    <property type="molecule type" value="Genomic_DNA"/>
</dbReference>
<evidence type="ECO:0000313" key="1">
    <source>
        <dbReference type="EMBL" id="TKX32420.1"/>
    </source>
</evidence>
<gene>
    <name evidence="1" type="ORF">CQA76_03605</name>
</gene>
<proteinExistence type="predicted"/>
<name>A0A4U7BQ97_9BACT</name>
<reference evidence="1 2" key="1">
    <citation type="submission" date="2018-05" db="EMBL/GenBank/DDBJ databases">
        <title>Novel Campyloabacter and Helicobacter Species and Strains.</title>
        <authorList>
            <person name="Mannion A.J."/>
            <person name="Shen Z."/>
            <person name="Fox J.G."/>
        </authorList>
    </citation>
    <scope>NUCLEOTIDE SEQUENCE [LARGE SCALE GENOMIC DNA]</scope>
    <source>
        <strain evidence="2">MIT17-670</strain>
    </source>
</reference>
<keyword evidence="2" id="KW-1185">Reference proteome</keyword>
<accession>A0A4U7BQ97</accession>
<dbReference type="AlphaFoldDB" id="A0A4U7BQ97"/>
<evidence type="ECO:0000313" key="2">
    <source>
        <dbReference type="Proteomes" id="UP000310353"/>
    </source>
</evidence>